<evidence type="ECO:0000259" key="1">
    <source>
        <dbReference type="Pfam" id="PF18480"/>
    </source>
</evidence>
<feature type="domain" description="DUF5615" evidence="1">
    <location>
        <begin position="1"/>
        <end position="110"/>
    </location>
</feature>
<dbReference type="EMBL" id="LAZR01060275">
    <property type="protein sequence ID" value="KKK66029.1"/>
    <property type="molecule type" value="Genomic_DNA"/>
</dbReference>
<dbReference type="AlphaFoldDB" id="A0A0F8ZHX9"/>
<organism evidence="2">
    <name type="scientific">marine sediment metagenome</name>
    <dbReference type="NCBI Taxonomy" id="412755"/>
    <lineage>
        <taxon>unclassified sequences</taxon>
        <taxon>metagenomes</taxon>
        <taxon>ecological metagenomes</taxon>
    </lineage>
</organism>
<dbReference type="InterPro" id="IPR041049">
    <property type="entry name" value="DUF5615"/>
</dbReference>
<name>A0A0F8ZHX9_9ZZZZ</name>
<sequence length="122" mass="13687">MKILLDMNLSPSWVPLLEKNGFEVKHWSDVGKIDAPDKEIFNWALSNGYIIFTHDLDFGAMLALTNAVGPSVIQVRTQDVTPGHLGKIVTSVLKQYQENLGRNAIIIVDEHKLRVKILPLKV</sequence>
<dbReference type="Pfam" id="PF18480">
    <property type="entry name" value="DUF5615"/>
    <property type="match status" value="1"/>
</dbReference>
<accession>A0A0F8ZHX9</accession>
<gene>
    <name evidence="2" type="ORF">LCGC14_2968200</name>
</gene>
<protein>
    <recommendedName>
        <fullName evidence="1">DUF5615 domain-containing protein</fullName>
    </recommendedName>
</protein>
<comment type="caution">
    <text evidence="2">The sequence shown here is derived from an EMBL/GenBank/DDBJ whole genome shotgun (WGS) entry which is preliminary data.</text>
</comment>
<proteinExistence type="predicted"/>
<reference evidence="2" key="1">
    <citation type="journal article" date="2015" name="Nature">
        <title>Complex archaea that bridge the gap between prokaryotes and eukaryotes.</title>
        <authorList>
            <person name="Spang A."/>
            <person name="Saw J.H."/>
            <person name="Jorgensen S.L."/>
            <person name="Zaremba-Niedzwiedzka K."/>
            <person name="Martijn J."/>
            <person name="Lind A.E."/>
            <person name="van Eijk R."/>
            <person name="Schleper C."/>
            <person name="Guy L."/>
            <person name="Ettema T.J."/>
        </authorList>
    </citation>
    <scope>NUCLEOTIDE SEQUENCE</scope>
</reference>
<evidence type="ECO:0000313" key="2">
    <source>
        <dbReference type="EMBL" id="KKK66029.1"/>
    </source>
</evidence>